<gene>
    <name evidence="1" type="ORF">Sjap_008727</name>
</gene>
<protein>
    <submittedName>
        <fullName evidence="1">Uncharacterized protein</fullName>
    </submittedName>
</protein>
<accession>A0AAP0JQ29</accession>
<proteinExistence type="predicted"/>
<keyword evidence="2" id="KW-1185">Reference proteome</keyword>
<dbReference type="EMBL" id="JBBNAE010000003">
    <property type="protein sequence ID" value="KAK9138133.1"/>
    <property type="molecule type" value="Genomic_DNA"/>
</dbReference>
<name>A0AAP0JQ29_9MAGN</name>
<dbReference type="AlphaFoldDB" id="A0AAP0JQ29"/>
<evidence type="ECO:0000313" key="1">
    <source>
        <dbReference type="EMBL" id="KAK9138133.1"/>
    </source>
</evidence>
<evidence type="ECO:0000313" key="2">
    <source>
        <dbReference type="Proteomes" id="UP001417504"/>
    </source>
</evidence>
<sequence length="97" mass="11506">MNSVKKWTWVYVTYGLWSEIEGQPSRFRCGRSMRYWAEEMRLREGRGWVYERGEVGFSYECDEEQRRTACAILRVYDSGADRVETSKGNELMLGDML</sequence>
<reference evidence="1 2" key="1">
    <citation type="submission" date="2024-01" db="EMBL/GenBank/DDBJ databases">
        <title>Genome assemblies of Stephania.</title>
        <authorList>
            <person name="Yang L."/>
        </authorList>
    </citation>
    <scope>NUCLEOTIDE SEQUENCE [LARGE SCALE GENOMIC DNA]</scope>
    <source>
        <strain evidence="1">QJT</strain>
        <tissue evidence="1">Leaf</tissue>
    </source>
</reference>
<dbReference type="Proteomes" id="UP001417504">
    <property type="component" value="Unassembled WGS sequence"/>
</dbReference>
<organism evidence="1 2">
    <name type="scientific">Stephania japonica</name>
    <dbReference type="NCBI Taxonomy" id="461633"/>
    <lineage>
        <taxon>Eukaryota</taxon>
        <taxon>Viridiplantae</taxon>
        <taxon>Streptophyta</taxon>
        <taxon>Embryophyta</taxon>
        <taxon>Tracheophyta</taxon>
        <taxon>Spermatophyta</taxon>
        <taxon>Magnoliopsida</taxon>
        <taxon>Ranunculales</taxon>
        <taxon>Menispermaceae</taxon>
        <taxon>Menispermoideae</taxon>
        <taxon>Cissampelideae</taxon>
        <taxon>Stephania</taxon>
    </lineage>
</organism>
<comment type="caution">
    <text evidence="1">The sequence shown here is derived from an EMBL/GenBank/DDBJ whole genome shotgun (WGS) entry which is preliminary data.</text>
</comment>